<dbReference type="InterPro" id="IPR058791">
    <property type="entry name" value="3HB_CusB"/>
</dbReference>
<keyword evidence="9" id="KW-1185">Reference proteome</keyword>
<dbReference type="Gene3D" id="2.40.50.320">
    <property type="entry name" value="Copper binding periplasmic protein CusF"/>
    <property type="match status" value="1"/>
</dbReference>
<sequence length="515" mass="53868">MSRVQLSVVALAAAFVIGGGAFYLGRSSAVASHGVGAQAQTPAAAASASGERKVLYWQDPMNPSARFDKPGKSPFMDMQLQPVYADEASDTGVKVSSQVQQNLGIRTAVVKRADVSTSFDAVGAVQFDERLNVAVQTRTAGYLERLAVRAPMERVAKGQALGTVFAPEWLGPLNELIALKRSGASAELVAAARERTRAMSIPPDLVRQAEDGGTPNARYTLVAPAGGVIAELGVREGVAVSPGMTLFRIAGLEKVWAVAEVPEAQAVQLKRGQKVSAALQADPSQTFTGTMQEILPQVNATTRTLQARFEVDNRGGKLVPGMLLRLQVAGPTASRLVVPSEAIIRTGTRAVAIVRKDNGAFEPREVKLGADLGDQLEVVQGLAEGDQVVASGQFLVDSEARLRSVLGSLAAAEPAAKPTATQASAPGTSSALPAAAPAAASYMAQGKVESVEADSLTISHGAIAELKWPAMTMGFNKPSPKAFSEVKPGDAVHFEFKKKGDDYELVSVHRLGGAK</sequence>
<dbReference type="InterPro" id="IPR058792">
    <property type="entry name" value="Beta-barrel_RND_2"/>
</dbReference>
<organism evidence="8 9">
    <name type="scientific">Pelomonas baiyunensis</name>
    <dbReference type="NCBI Taxonomy" id="3299026"/>
    <lineage>
        <taxon>Bacteria</taxon>
        <taxon>Pseudomonadati</taxon>
        <taxon>Pseudomonadota</taxon>
        <taxon>Betaproteobacteria</taxon>
        <taxon>Burkholderiales</taxon>
        <taxon>Sphaerotilaceae</taxon>
        <taxon>Roseateles</taxon>
    </lineage>
</organism>
<dbReference type="Pfam" id="PF25975">
    <property type="entry name" value="CzcB_C"/>
    <property type="match status" value="1"/>
</dbReference>
<evidence type="ECO:0000259" key="5">
    <source>
        <dbReference type="Pfam" id="PF25919"/>
    </source>
</evidence>
<feature type="domain" description="CusB-like three alpha-helical bundle" evidence="4">
    <location>
        <begin position="168"/>
        <end position="216"/>
    </location>
</feature>
<gene>
    <name evidence="8" type="ORF">ACG01O_08985</name>
</gene>
<feature type="domain" description="Heavy metal binding" evidence="3">
    <location>
        <begin position="56"/>
        <end position="83"/>
    </location>
</feature>
<dbReference type="InterPro" id="IPR021647">
    <property type="entry name" value="CusF_Ec"/>
</dbReference>
<evidence type="ECO:0000256" key="2">
    <source>
        <dbReference type="ARBA" id="ARBA00022448"/>
    </source>
</evidence>
<dbReference type="NCBIfam" id="TIGR01730">
    <property type="entry name" value="RND_mfp"/>
    <property type="match status" value="1"/>
</dbReference>
<evidence type="ECO:0000259" key="3">
    <source>
        <dbReference type="Pfam" id="PF19335"/>
    </source>
</evidence>
<dbReference type="Gene3D" id="2.40.420.20">
    <property type="match status" value="1"/>
</dbReference>
<evidence type="ECO:0000259" key="4">
    <source>
        <dbReference type="Pfam" id="PF25869"/>
    </source>
</evidence>
<comment type="similarity">
    <text evidence="1">Belongs to the membrane fusion protein (MFP) (TC 8.A.1) family.</text>
</comment>
<dbReference type="Pfam" id="PF11604">
    <property type="entry name" value="CusF_Ec"/>
    <property type="match status" value="1"/>
</dbReference>
<dbReference type="EMBL" id="JBIGIB010000002">
    <property type="protein sequence ID" value="MFG6466738.1"/>
    <property type="molecule type" value="Genomic_DNA"/>
</dbReference>
<dbReference type="Pfam" id="PF25954">
    <property type="entry name" value="Beta-barrel_RND_2"/>
    <property type="match status" value="1"/>
</dbReference>
<feature type="domain" description="CusB-like barrel-sandwich hybrid" evidence="5">
    <location>
        <begin position="134"/>
        <end position="250"/>
    </location>
</feature>
<dbReference type="PANTHER" id="PTHR30097">
    <property type="entry name" value="CATION EFFLUX SYSTEM PROTEIN CUSB"/>
    <property type="match status" value="1"/>
</dbReference>
<evidence type="ECO:0000313" key="8">
    <source>
        <dbReference type="EMBL" id="MFG6466738.1"/>
    </source>
</evidence>
<dbReference type="Pfam" id="PF19335">
    <property type="entry name" value="HMBD"/>
    <property type="match status" value="1"/>
</dbReference>
<dbReference type="Gene3D" id="2.40.30.170">
    <property type="match status" value="1"/>
</dbReference>
<dbReference type="PANTHER" id="PTHR30097:SF15">
    <property type="entry name" value="CATION EFFLUX SYSTEM PROTEIN CUSB"/>
    <property type="match status" value="1"/>
</dbReference>
<dbReference type="SUPFAM" id="SSF111369">
    <property type="entry name" value="HlyD-like secretion proteins"/>
    <property type="match status" value="1"/>
</dbReference>
<dbReference type="Pfam" id="PF25869">
    <property type="entry name" value="3HB_CusB"/>
    <property type="match status" value="1"/>
</dbReference>
<evidence type="ECO:0000259" key="7">
    <source>
        <dbReference type="Pfam" id="PF25975"/>
    </source>
</evidence>
<name>A0ABW7GXP4_9BURK</name>
<dbReference type="InterPro" id="IPR051909">
    <property type="entry name" value="MFP_Cation_Efflux"/>
</dbReference>
<feature type="domain" description="CusB-like beta-barrel" evidence="6">
    <location>
        <begin position="254"/>
        <end position="330"/>
    </location>
</feature>
<accession>A0ABW7GXP4</accession>
<comment type="caution">
    <text evidence="8">The sequence shown here is derived from an EMBL/GenBank/DDBJ whole genome shotgun (WGS) entry which is preliminary data.</text>
</comment>
<keyword evidence="2" id="KW-0813">Transport</keyword>
<reference evidence="8 9" key="1">
    <citation type="submission" date="2024-08" db="EMBL/GenBank/DDBJ databases">
        <authorList>
            <person name="Lu H."/>
        </authorList>
    </citation>
    <scope>NUCLEOTIDE SEQUENCE [LARGE SCALE GENOMIC DNA]</scope>
    <source>
        <strain evidence="8 9">BYS87W</strain>
    </source>
</reference>
<evidence type="ECO:0000313" key="9">
    <source>
        <dbReference type="Proteomes" id="UP001606303"/>
    </source>
</evidence>
<dbReference type="RefSeq" id="WP_394383674.1">
    <property type="nucleotide sequence ID" value="NZ_JBIGIB010000002.1"/>
</dbReference>
<feature type="domain" description="CzcB-like C-terminal circularly permuted SH3-like" evidence="7">
    <location>
        <begin position="337"/>
        <end position="396"/>
    </location>
</feature>
<dbReference type="InterPro" id="IPR058790">
    <property type="entry name" value="BSH_CusB"/>
</dbReference>
<dbReference type="Proteomes" id="UP001606303">
    <property type="component" value="Unassembled WGS sequence"/>
</dbReference>
<dbReference type="Gene3D" id="6.10.140.730">
    <property type="match status" value="1"/>
</dbReference>
<proteinExistence type="inferred from homology"/>
<dbReference type="InterPro" id="IPR042230">
    <property type="entry name" value="CusF_sf"/>
</dbReference>
<dbReference type="Pfam" id="PF25919">
    <property type="entry name" value="BSH_CusB"/>
    <property type="match status" value="1"/>
</dbReference>
<protein>
    <submittedName>
        <fullName evidence="8">Efflux RND transporter periplasmic adaptor subunit</fullName>
    </submittedName>
</protein>
<dbReference type="InterPro" id="IPR045800">
    <property type="entry name" value="HMBD"/>
</dbReference>
<evidence type="ECO:0000259" key="6">
    <source>
        <dbReference type="Pfam" id="PF25954"/>
    </source>
</evidence>
<evidence type="ECO:0000256" key="1">
    <source>
        <dbReference type="ARBA" id="ARBA00009477"/>
    </source>
</evidence>
<dbReference type="InterPro" id="IPR058649">
    <property type="entry name" value="CzcB_C"/>
</dbReference>
<dbReference type="InterPro" id="IPR006143">
    <property type="entry name" value="RND_pump_MFP"/>
</dbReference>